<evidence type="ECO:0000256" key="6">
    <source>
        <dbReference type="SAM" id="Phobius"/>
    </source>
</evidence>
<feature type="transmembrane region" description="Helical" evidence="6">
    <location>
        <begin position="188"/>
        <end position="206"/>
    </location>
</feature>
<evidence type="ECO:0000313" key="9">
    <source>
        <dbReference type="Proteomes" id="UP000675900"/>
    </source>
</evidence>
<comment type="subcellular location">
    <subcellularLocation>
        <location evidence="1">Membrane</location>
        <topology evidence="1">Multi-pass membrane protein</topology>
    </subcellularLocation>
</comment>
<protein>
    <submittedName>
        <fullName evidence="8">Solute carrier family 26 member 6</fullName>
    </submittedName>
</protein>
<feature type="compositionally biased region" description="Basic and acidic residues" evidence="5">
    <location>
        <begin position="502"/>
        <end position="513"/>
    </location>
</feature>
<accession>A0A8C9K6H1</accession>
<gene>
    <name evidence="8" type="primary">SLC26A6</name>
</gene>
<keyword evidence="3 6" id="KW-1133">Transmembrane helix</keyword>
<dbReference type="GO" id="GO:0016020">
    <property type="term" value="C:membrane"/>
    <property type="evidence" value="ECO:0007669"/>
    <property type="project" value="UniProtKB-SubCell"/>
</dbReference>
<dbReference type="GO" id="GO:0008271">
    <property type="term" value="F:secondary active sulfate transmembrane transporter activity"/>
    <property type="evidence" value="ECO:0007669"/>
    <property type="project" value="InterPro"/>
</dbReference>
<feature type="transmembrane region" description="Helical" evidence="6">
    <location>
        <begin position="368"/>
        <end position="394"/>
    </location>
</feature>
<evidence type="ECO:0000256" key="1">
    <source>
        <dbReference type="ARBA" id="ARBA00004141"/>
    </source>
</evidence>
<evidence type="ECO:0000259" key="7">
    <source>
        <dbReference type="PROSITE" id="PS50801"/>
    </source>
</evidence>
<dbReference type="Pfam" id="PF01740">
    <property type="entry name" value="STAS"/>
    <property type="match status" value="1"/>
</dbReference>
<sequence>MGLSEALGQRDTEALLPVTQAMELRKRNYYVERPLLNQEQLEELGCLTSATETHQWRTWFQCSYTRARALLLQHLPVLAWLPRYPVRDWLLGDLLAGLSVAIMQLPQGLAYALLAGLPPVFGLYSSFYPVFIYFLFGTSRHISVVLEVCWKLPQSVVGTVVTALVAGVVLVLVKLLNDKLQRHLPLPLPGELLTLIGATGISYGVGLKHRFGVDVVGNIPAGLVPPVAPSPQLFASLVGYAFTIAVVGFAIAISLGKIFALRHGYRVDSNQELVALGLSNLVGGFFRCFPVSCSMSRSLVQESTGGNTQVAGAVSSLFILIIIVKLGELFQDLPKAVLAAVIIVNLKGMLKQFTDICSLWKANRVDLLIWLVTFVATTLLHPDPVVFSLLLVVFRTQLPRYSVLGQVPDTDIYRDVAEYSEAREVPGVKIFRSSATMYFANAELYSDALKQRCGVDVDHLISRKKKLVKKQEQKLKRLKKLQKQTAASKDTSVSIEVNSSTRDMESNNMEDSKQVSTGNELEDMAASGQEGAKAPDVTTLKALGLPQPHFHSLVLDLGALSFVDTVCLKSLKNIFRDFREIEVEVYMAACHTPVVAQLEAGHFFDASITKQHLFASVHDAVLFALQHPRSSPASPVLLKL</sequence>
<dbReference type="SUPFAM" id="SSF52091">
    <property type="entry name" value="SpoIIaa-like"/>
    <property type="match status" value="1"/>
</dbReference>
<dbReference type="InterPro" id="IPR002645">
    <property type="entry name" value="STAS_dom"/>
</dbReference>
<name>A0A8C9K6H1_PANTA</name>
<dbReference type="InterPro" id="IPR001902">
    <property type="entry name" value="SLC26A/SulP_fam"/>
</dbReference>
<dbReference type="PROSITE" id="PS50801">
    <property type="entry name" value="STAS"/>
    <property type="match status" value="1"/>
</dbReference>
<dbReference type="InterPro" id="IPR018045">
    <property type="entry name" value="S04_transporter_CS"/>
</dbReference>
<dbReference type="InterPro" id="IPR011547">
    <property type="entry name" value="SLC26A/SulP_dom"/>
</dbReference>
<dbReference type="AlphaFoldDB" id="A0A8C9K6H1"/>
<dbReference type="Pfam" id="PF00916">
    <property type="entry name" value="Sulfate_transp"/>
    <property type="match status" value="1"/>
</dbReference>
<evidence type="ECO:0000256" key="4">
    <source>
        <dbReference type="ARBA" id="ARBA00023136"/>
    </source>
</evidence>
<evidence type="ECO:0000313" key="8">
    <source>
        <dbReference type="Ensembl" id="ENSPTIP00000019042.1"/>
    </source>
</evidence>
<evidence type="ECO:0000256" key="5">
    <source>
        <dbReference type="SAM" id="MobiDB-lite"/>
    </source>
</evidence>
<keyword evidence="4 6" id="KW-0472">Membrane</keyword>
<dbReference type="InterPro" id="IPR036513">
    <property type="entry name" value="STAS_dom_sf"/>
</dbReference>
<dbReference type="CDD" id="cd07042">
    <property type="entry name" value="STAS_SulP_like_sulfate_transporter"/>
    <property type="match status" value="1"/>
</dbReference>
<reference evidence="8" key="2">
    <citation type="submission" date="2025-09" db="UniProtKB">
        <authorList>
            <consortium name="Ensembl"/>
        </authorList>
    </citation>
    <scope>IDENTIFICATION</scope>
</reference>
<feature type="transmembrane region" description="Helical" evidence="6">
    <location>
        <begin position="233"/>
        <end position="261"/>
    </location>
</feature>
<dbReference type="GeneTree" id="ENSGT01150000286960"/>
<keyword evidence="9" id="KW-1185">Reference proteome</keyword>
<dbReference type="PANTHER" id="PTHR11814">
    <property type="entry name" value="SULFATE TRANSPORTER"/>
    <property type="match status" value="1"/>
</dbReference>
<dbReference type="PROSITE" id="PS01130">
    <property type="entry name" value="SLC26A"/>
    <property type="match status" value="1"/>
</dbReference>
<feature type="transmembrane region" description="Helical" evidence="6">
    <location>
        <begin position="109"/>
        <end position="136"/>
    </location>
</feature>
<organism evidence="8 9">
    <name type="scientific">Panthera tigris altaica</name>
    <name type="common">Siberian tiger</name>
    <dbReference type="NCBI Taxonomy" id="74533"/>
    <lineage>
        <taxon>Eukaryota</taxon>
        <taxon>Metazoa</taxon>
        <taxon>Chordata</taxon>
        <taxon>Craniata</taxon>
        <taxon>Vertebrata</taxon>
        <taxon>Euteleostomi</taxon>
        <taxon>Mammalia</taxon>
        <taxon>Eutheria</taxon>
        <taxon>Laurasiatheria</taxon>
        <taxon>Carnivora</taxon>
        <taxon>Feliformia</taxon>
        <taxon>Felidae</taxon>
        <taxon>Pantherinae</taxon>
        <taxon>Panthera</taxon>
    </lineage>
</organism>
<feature type="transmembrane region" description="Helical" evidence="6">
    <location>
        <begin position="156"/>
        <end position="176"/>
    </location>
</feature>
<dbReference type="Ensembl" id="ENSPTIT00000023337.1">
    <property type="protein sequence ID" value="ENSPTIP00000019042.1"/>
    <property type="gene ID" value="ENSPTIG00000016768.1"/>
</dbReference>
<keyword evidence="2 6" id="KW-0812">Transmembrane</keyword>
<feature type="region of interest" description="Disordered" evidence="5">
    <location>
        <begin position="479"/>
        <end position="533"/>
    </location>
</feature>
<feature type="domain" description="STAS" evidence="7">
    <location>
        <begin position="418"/>
        <end position="624"/>
    </location>
</feature>
<feature type="compositionally biased region" description="Polar residues" evidence="5">
    <location>
        <begin position="485"/>
        <end position="501"/>
    </location>
</feature>
<reference evidence="8" key="1">
    <citation type="submission" date="2025-08" db="UniProtKB">
        <authorList>
            <consortium name="Ensembl"/>
        </authorList>
    </citation>
    <scope>IDENTIFICATION</scope>
</reference>
<evidence type="ECO:0000256" key="3">
    <source>
        <dbReference type="ARBA" id="ARBA00022989"/>
    </source>
</evidence>
<proteinExistence type="predicted"/>
<evidence type="ECO:0000256" key="2">
    <source>
        <dbReference type="ARBA" id="ARBA00022692"/>
    </source>
</evidence>
<dbReference type="Proteomes" id="UP000675900">
    <property type="component" value="Unassembled WGS sequence"/>
</dbReference>
<dbReference type="Gene3D" id="3.30.750.24">
    <property type="entry name" value="STAS domain"/>
    <property type="match status" value="1"/>
</dbReference>